<organism evidence="1 2">
    <name type="scientific">Salimicrobium album</name>
    <dbReference type="NCBI Taxonomy" id="50717"/>
    <lineage>
        <taxon>Bacteria</taxon>
        <taxon>Bacillati</taxon>
        <taxon>Bacillota</taxon>
        <taxon>Bacilli</taxon>
        <taxon>Bacillales</taxon>
        <taxon>Bacillaceae</taxon>
        <taxon>Salimicrobium</taxon>
    </lineage>
</organism>
<accession>A0A1H3BHI2</accession>
<evidence type="ECO:0000313" key="2">
    <source>
        <dbReference type="Proteomes" id="UP000198647"/>
    </source>
</evidence>
<keyword evidence="2" id="KW-1185">Reference proteome</keyword>
<reference evidence="1 2" key="1">
    <citation type="submission" date="2016-10" db="EMBL/GenBank/DDBJ databases">
        <authorList>
            <person name="Varghese N."/>
            <person name="Submissions S."/>
        </authorList>
    </citation>
    <scope>NUCLEOTIDE SEQUENCE [LARGE SCALE GENOMIC DNA]</scope>
    <source>
        <strain evidence="1 2">DSM 20748</strain>
    </source>
</reference>
<gene>
    <name evidence="1" type="ORF">SAMN04488081_0415</name>
</gene>
<dbReference type="EMBL" id="FNOS01000001">
    <property type="protein sequence ID" value="SDX40509.1"/>
    <property type="molecule type" value="Genomic_DNA"/>
</dbReference>
<dbReference type="Proteomes" id="UP000198647">
    <property type="component" value="Unassembled WGS sequence"/>
</dbReference>
<sequence length="79" mass="8812">MPRVWSSGALMLTGKACRSTSGQSPYGSITRRFFSNHSVAATAGYIEEDVLLLQEEIQKDFRKEMVTKGFISEKTPLPE</sequence>
<protein>
    <submittedName>
        <fullName evidence="1">Uncharacterized protein</fullName>
    </submittedName>
</protein>
<name>A0A1H3BHI2_9BACI</name>
<comment type="caution">
    <text evidence="1">The sequence shown here is derived from an EMBL/GenBank/DDBJ whole genome shotgun (WGS) entry which is preliminary data.</text>
</comment>
<proteinExistence type="predicted"/>
<evidence type="ECO:0000313" key="1">
    <source>
        <dbReference type="EMBL" id="SDX40509.1"/>
    </source>
</evidence>